<protein>
    <submittedName>
        <fullName evidence="1">Uncharacterized protein</fullName>
    </submittedName>
</protein>
<keyword evidence="2" id="KW-1185">Reference proteome</keyword>
<organism evidence="1 2">
    <name type="scientific">Arachis hypogaea</name>
    <name type="common">Peanut</name>
    <dbReference type="NCBI Taxonomy" id="3818"/>
    <lineage>
        <taxon>Eukaryota</taxon>
        <taxon>Viridiplantae</taxon>
        <taxon>Streptophyta</taxon>
        <taxon>Embryophyta</taxon>
        <taxon>Tracheophyta</taxon>
        <taxon>Spermatophyta</taxon>
        <taxon>Magnoliopsida</taxon>
        <taxon>eudicotyledons</taxon>
        <taxon>Gunneridae</taxon>
        <taxon>Pentapetalae</taxon>
        <taxon>rosids</taxon>
        <taxon>fabids</taxon>
        <taxon>Fabales</taxon>
        <taxon>Fabaceae</taxon>
        <taxon>Papilionoideae</taxon>
        <taxon>50 kb inversion clade</taxon>
        <taxon>dalbergioids sensu lato</taxon>
        <taxon>Dalbergieae</taxon>
        <taxon>Pterocarpus clade</taxon>
        <taxon>Arachis</taxon>
    </lineage>
</organism>
<accession>A0A445BM28</accession>
<dbReference type="AlphaFoldDB" id="A0A445BM28"/>
<gene>
    <name evidence="1" type="ORF">Ahy_A09g045308</name>
</gene>
<name>A0A445BM28_ARAHY</name>
<evidence type="ECO:0000313" key="1">
    <source>
        <dbReference type="EMBL" id="RYR39724.1"/>
    </source>
</evidence>
<dbReference type="EMBL" id="SDMP01000009">
    <property type="protein sequence ID" value="RYR39724.1"/>
    <property type="molecule type" value="Genomic_DNA"/>
</dbReference>
<sequence>MRFDGPPPINLKWLPSLSQPHLITRWEKWVVSLKNHNEYIKAPITFPLFGVNPSRA</sequence>
<comment type="caution">
    <text evidence="1">The sequence shown here is derived from an EMBL/GenBank/DDBJ whole genome shotgun (WGS) entry which is preliminary data.</text>
</comment>
<reference evidence="1 2" key="1">
    <citation type="submission" date="2019-01" db="EMBL/GenBank/DDBJ databases">
        <title>Sequencing of cultivated peanut Arachis hypogaea provides insights into genome evolution and oil improvement.</title>
        <authorList>
            <person name="Chen X."/>
        </authorList>
    </citation>
    <scope>NUCLEOTIDE SEQUENCE [LARGE SCALE GENOMIC DNA]</scope>
    <source>
        <strain evidence="2">cv. Fuhuasheng</strain>
        <tissue evidence="1">Leaves</tissue>
    </source>
</reference>
<dbReference type="Proteomes" id="UP000289738">
    <property type="component" value="Chromosome A09"/>
</dbReference>
<evidence type="ECO:0000313" key="2">
    <source>
        <dbReference type="Proteomes" id="UP000289738"/>
    </source>
</evidence>
<proteinExistence type="predicted"/>